<evidence type="ECO:0008006" key="4">
    <source>
        <dbReference type="Google" id="ProtNLM"/>
    </source>
</evidence>
<keyword evidence="1" id="KW-0472">Membrane</keyword>
<evidence type="ECO:0000313" key="2">
    <source>
        <dbReference type="EMBL" id="MFK2875137.1"/>
    </source>
</evidence>
<feature type="transmembrane region" description="Helical" evidence="1">
    <location>
        <begin position="287"/>
        <end position="305"/>
    </location>
</feature>
<organism evidence="2 3">
    <name type="scientific">Dyella lipolytica</name>
    <dbReference type="NCBI Taxonomy" id="1867835"/>
    <lineage>
        <taxon>Bacteria</taxon>
        <taxon>Pseudomonadati</taxon>
        <taxon>Pseudomonadota</taxon>
        <taxon>Gammaproteobacteria</taxon>
        <taxon>Lysobacterales</taxon>
        <taxon>Rhodanobacteraceae</taxon>
        <taxon>Dyella</taxon>
    </lineage>
</organism>
<feature type="transmembrane region" description="Helical" evidence="1">
    <location>
        <begin position="377"/>
        <end position="397"/>
    </location>
</feature>
<comment type="caution">
    <text evidence="2">The sequence shown here is derived from an EMBL/GenBank/DDBJ whole genome shotgun (WGS) entry which is preliminary data.</text>
</comment>
<sequence>MDRVISGNPQDATTVDNAWVRSTRNITAATIAVLVLYLAWYLHRHSDFSNDDLDNFVLMQHTGFWKFLMMPADVHYVPLHRLMSWIAYHVAPMNFSVAIVILLTFHVGTLILLVRTLHLLKAGQFGDLIVCGYASSAILVYGLMWWAHAEHRAPYVFLDACAIYNYLAWTKNSNRFHLLFVALAFVAAFGFYEKAVLIPIHMLLVGYLADERYFRLNAKKFLSPPVLLLLGSAVYVAGYLALNGNSVKSTPLQAIRADLEFAKVFFATASGAGIEDFHDVPTHGMSLRLLCLILVGGAVVVWGIWRRADSWKVLLAGFLILMLDYLPIALSNRATWSGLLVMHQSRFGYEELHLFALLAGIWSVRVGIASAEGGYRRTVWLIGFALVLVYAGTNISYVRWGRQHPIGALWVMEQSHQYLGNLRGGLAQISDDTPVFENDRVPHYLSLFWTTPDTRSLLPLFLPRARFSDTASPRYQVQQDGHIVLVQ</sequence>
<feature type="transmembrane region" description="Helical" evidence="1">
    <location>
        <begin position="176"/>
        <end position="209"/>
    </location>
</feature>
<keyword evidence="1" id="KW-0812">Transmembrane</keyword>
<dbReference type="Proteomes" id="UP001620405">
    <property type="component" value="Unassembled WGS sequence"/>
</dbReference>
<reference evidence="2 3" key="1">
    <citation type="submission" date="2020-10" db="EMBL/GenBank/DDBJ databases">
        <title>Phylogeny of dyella-like bacteria.</title>
        <authorList>
            <person name="Fu J."/>
        </authorList>
    </citation>
    <scope>NUCLEOTIDE SEQUENCE [LARGE SCALE GENOMIC DNA]</scope>
    <source>
        <strain evidence="2 3">DHOB07</strain>
    </source>
</reference>
<name>A0ABW8IYN5_9GAMM</name>
<dbReference type="EMBL" id="JADIKG010000013">
    <property type="protein sequence ID" value="MFK2875137.1"/>
    <property type="molecule type" value="Genomic_DNA"/>
</dbReference>
<evidence type="ECO:0000256" key="1">
    <source>
        <dbReference type="SAM" id="Phobius"/>
    </source>
</evidence>
<feature type="transmembrane region" description="Helical" evidence="1">
    <location>
        <begin position="86"/>
        <end position="113"/>
    </location>
</feature>
<accession>A0ABW8IYN5</accession>
<evidence type="ECO:0000313" key="3">
    <source>
        <dbReference type="Proteomes" id="UP001620405"/>
    </source>
</evidence>
<protein>
    <recommendedName>
        <fullName evidence="4">Glycosyltransferase RgtA/B/C/D-like domain-containing protein</fullName>
    </recommendedName>
</protein>
<feature type="transmembrane region" description="Helical" evidence="1">
    <location>
        <begin position="26"/>
        <end position="43"/>
    </location>
</feature>
<feature type="transmembrane region" description="Helical" evidence="1">
    <location>
        <begin position="125"/>
        <end position="147"/>
    </location>
</feature>
<feature type="transmembrane region" description="Helical" evidence="1">
    <location>
        <begin position="221"/>
        <end position="242"/>
    </location>
</feature>
<proteinExistence type="predicted"/>
<keyword evidence="3" id="KW-1185">Reference proteome</keyword>
<dbReference type="RefSeq" id="WP_284395856.1">
    <property type="nucleotide sequence ID" value="NZ_BSNQ01000003.1"/>
</dbReference>
<feature type="transmembrane region" description="Helical" evidence="1">
    <location>
        <begin position="352"/>
        <end position="371"/>
    </location>
</feature>
<keyword evidence="1" id="KW-1133">Transmembrane helix</keyword>
<feature type="transmembrane region" description="Helical" evidence="1">
    <location>
        <begin position="311"/>
        <end position="331"/>
    </location>
</feature>
<gene>
    <name evidence="2" type="ORF">ISP13_16525</name>
</gene>